<evidence type="ECO:0000313" key="2">
    <source>
        <dbReference type="Proteomes" id="UP001058533"/>
    </source>
</evidence>
<proteinExistence type="predicted"/>
<reference evidence="1" key="1">
    <citation type="submission" date="2022-07" db="EMBL/GenBank/DDBJ databases">
        <title>Sphingomonas sp. nov., a novel bacterium isolated from the north slope of the Mount Everest.</title>
        <authorList>
            <person name="Cui X."/>
            <person name="Liu Y."/>
        </authorList>
    </citation>
    <scope>NUCLEOTIDE SEQUENCE</scope>
    <source>
        <strain evidence="1">S5-59</strain>
    </source>
</reference>
<sequence>MTILGQIRALFEPRSQGPVCDDCIADQLALSVRQQVDHKTRDLAGQGGFERSIDPCSLCGATKKVIRRAAR</sequence>
<dbReference type="Proteomes" id="UP001058533">
    <property type="component" value="Chromosome"/>
</dbReference>
<keyword evidence="2" id="KW-1185">Reference proteome</keyword>
<evidence type="ECO:0000313" key="1">
    <source>
        <dbReference type="EMBL" id="UUL82560.1"/>
    </source>
</evidence>
<accession>A0ABY5L9V8</accession>
<protein>
    <submittedName>
        <fullName evidence="1">Uncharacterized protein</fullName>
    </submittedName>
</protein>
<gene>
    <name evidence="1" type="ORF">NMP03_15540</name>
</gene>
<dbReference type="EMBL" id="CP101740">
    <property type="protein sequence ID" value="UUL82560.1"/>
    <property type="molecule type" value="Genomic_DNA"/>
</dbReference>
<dbReference type="RefSeq" id="WP_256506398.1">
    <property type="nucleotide sequence ID" value="NZ_CP101740.1"/>
</dbReference>
<organism evidence="1 2">
    <name type="scientific">Sphingomonas qomolangmaensis</name>
    <dbReference type="NCBI Taxonomy" id="2918765"/>
    <lineage>
        <taxon>Bacteria</taxon>
        <taxon>Pseudomonadati</taxon>
        <taxon>Pseudomonadota</taxon>
        <taxon>Alphaproteobacteria</taxon>
        <taxon>Sphingomonadales</taxon>
        <taxon>Sphingomonadaceae</taxon>
        <taxon>Sphingomonas</taxon>
    </lineage>
</organism>
<name>A0ABY5L9V8_9SPHN</name>